<name>A0A1H7SZ74_9BURK</name>
<dbReference type="STRING" id="416943.SAMN05445871_4988"/>
<evidence type="ECO:0000259" key="1">
    <source>
        <dbReference type="Pfam" id="PF09084"/>
    </source>
</evidence>
<dbReference type="AlphaFoldDB" id="A0A1H7SZ74"/>
<sequence length="341" mass="36750">MKKVVLRFAPKLVLLLAGIGVLGIDSAWSADKVRVGAYASIADAPFYIALDKGFFAEQNLDVQVEQVDSGAAMMTELASGGLDASGGPPSAGVYNAIRQGIDFKIVADKGSSSPGHGYFAFVVREDLTDKIKAPADLKGRVLALTGFKDGVSSEVTLHHLLASSGIKESDINLINMNFGDVAAGLGTKNVEVGVLIEPLVSQVQAQGIATVWRRVDTIYPNQQYGALLYGPGIIKRPDVAKRFMVAYLKAARYYTDAIDNKIPRDELVSILTRHTSVKNPTVYKTMAFPGINPNGTLNVPGMKEDMLWWVSAGYMKQPVDISKIVDTSYAEYAVKKLGAYK</sequence>
<feature type="domain" description="SsuA/THI5-like" evidence="1">
    <location>
        <begin position="44"/>
        <end position="255"/>
    </location>
</feature>
<dbReference type="Gene3D" id="3.40.190.10">
    <property type="entry name" value="Periplasmic binding protein-like II"/>
    <property type="match status" value="2"/>
</dbReference>
<dbReference type="Proteomes" id="UP000199120">
    <property type="component" value="Unassembled WGS sequence"/>
</dbReference>
<accession>A0A1H7SZ74</accession>
<dbReference type="InterPro" id="IPR015168">
    <property type="entry name" value="SsuA/THI5"/>
</dbReference>
<dbReference type="PANTHER" id="PTHR30024">
    <property type="entry name" value="ALIPHATIC SULFONATES-BINDING PROTEIN-RELATED"/>
    <property type="match status" value="1"/>
</dbReference>
<reference evidence="3" key="1">
    <citation type="submission" date="2016-10" db="EMBL/GenBank/DDBJ databases">
        <authorList>
            <person name="Varghese N."/>
            <person name="Submissions S."/>
        </authorList>
    </citation>
    <scope>NUCLEOTIDE SEQUENCE [LARGE SCALE GENOMIC DNA]</scope>
    <source>
        <strain evidence="3">LMG 26416</strain>
    </source>
</reference>
<dbReference type="RefSeq" id="WP_167627139.1">
    <property type="nucleotide sequence ID" value="NZ_FNSR01000002.1"/>
</dbReference>
<dbReference type="Pfam" id="PF09084">
    <property type="entry name" value="NMT1"/>
    <property type="match status" value="1"/>
</dbReference>
<protein>
    <submittedName>
        <fullName evidence="2">NitT/TauT family transport system substrate-binding protein</fullName>
    </submittedName>
</protein>
<evidence type="ECO:0000313" key="3">
    <source>
        <dbReference type="Proteomes" id="UP000199120"/>
    </source>
</evidence>
<gene>
    <name evidence="2" type="ORF">SAMN05192542_113139</name>
</gene>
<proteinExistence type="predicted"/>
<dbReference type="EMBL" id="FOAJ01000013">
    <property type="protein sequence ID" value="SEL77952.1"/>
    <property type="molecule type" value="Genomic_DNA"/>
</dbReference>
<organism evidence="2 3">
    <name type="scientific">Paraburkholderia caballeronis</name>
    <dbReference type="NCBI Taxonomy" id="416943"/>
    <lineage>
        <taxon>Bacteria</taxon>
        <taxon>Pseudomonadati</taxon>
        <taxon>Pseudomonadota</taxon>
        <taxon>Betaproteobacteria</taxon>
        <taxon>Burkholderiales</taxon>
        <taxon>Burkholderiaceae</taxon>
        <taxon>Paraburkholderia</taxon>
    </lineage>
</organism>
<keyword evidence="3" id="KW-1185">Reference proteome</keyword>
<evidence type="ECO:0000313" key="2">
    <source>
        <dbReference type="EMBL" id="SEL77952.1"/>
    </source>
</evidence>
<dbReference type="SUPFAM" id="SSF53850">
    <property type="entry name" value="Periplasmic binding protein-like II"/>
    <property type="match status" value="1"/>
</dbReference>